<proteinExistence type="predicted"/>
<dbReference type="InterPro" id="IPR011673">
    <property type="entry name" value="DUF1615"/>
</dbReference>
<accession>A0AA42BI29</accession>
<organism evidence="1 2">
    <name type="scientific">Stutzerimonas nitrititolerans</name>
    <dbReference type="NCBI Taxonomy" id="2482751"/>
    <lineage>
        <taxon>Bacteria</taxon>
        <taxon>Pseudomonadati</taxon>
        <taxon>Pseudomonadota</taxon>
        <taxon>Gammaproteobacteria</taxon>
        <taxon>Pseudomonadales</taxon>
        <taxon>Pseudomonadaceae</taxon>
        <taxon>Stutzerimonas</taxon>
    </lineage>
</organism>
<dbReference type="Proteomes" id="UP001165292">
    <property type="component" value="Unassembled WGS sequence"/>
</dbReference>
<gene>
    <name evidence="1" type="ORF">NJF43_18590</name>
</gene>
<dbReference type="EMBL" id="JAMYBS010000033">
    <property type="protein sequence ID" value="MCO7546763.1"/>
    <property type="molecule type" value="Genomic_DNA"/>
</dbReference>
<comment type="caution">
    <text evidence="1">The sequence shown here is derived from an EMBL/GenBank/DDBJ whole genome shotgun (WGS) entry which is preliminary data.</text>
</comment>
<dbReference type="RefSeq" id="WP_253164580.1">
    <property type="nucleotide sequence ID" value="NZ_JAMYBS010000033.1"/>
</dbReference>
<sequence>MNKLLQHLSTGWWRLPSGILLVTLLAFAGCARQPVAPPPHPNEVRAKIARLMPADIPDRNGWAADIQTAFSTLAIPPSDENLCAVLAVTVQESTFQAAPPVPGLAKIARQEIQRRADRLHVPRFLVNAALRLESPDGKTYEQRLARVRTEKELSEIFDDFLGLVPLGRQLFGMLNPVRTGGPMQVSIAFAEARASDYPYAYEGSIRDEVFSRRGGMYFGIAHLLDYPANYSRPLYRFADFNAGWYASRNAAFQKALSLASGIDLALDGDLIIHGSRKAGATERAARSLGKRLRMSDAAIREALEQGDRFEFEETRLYERVFDLAQQVDGQPLPREALPGITLQSPKITRNLTTAWFAKRVDERHQRCMVRASQL</sequence>
<reference evidence="1" key="1">
    <citation type="submission" date="2022-06" db="EMBL/GenBank/DDBJ databases">
        <title>Detection of beta-lactamases in bacteria of animal origin.</title>
        <authorList>
            <person name="Mlynarcik P."/>
            <person name="Zdarska V."/>
            <person name="Chudobova H."/>
            <person name="Prochazkova P."/>
            <person name="Hricova K."/>
            <person name="Mezerova K."/>
            <person name="Bardon J."/>
            <person name="Dolejska M."/>
            <person name="Sukkar I."/>
            <person name="Kolar M."/>
        </authorList>
    </citation>
    <scope>NUCLEOTIDE SEQUENCE</scope>
    <source>
        <strain evidence="1">S 300-3</strain>
    </source>
</reference>
<evidence type="ECO:0000313" key="2">
    <source>
        <dbReference type="Proteomes" id="UP001165292"/>
    </source>
</evidence>
<evidence type="ECO:0000313" key="1">
    <source>
        <dbReference type="EMBL" id="MCO7546763.1"/>
    </source>
</evidence>
<dbReference type="PROSITE" id="PS51257">
    <property type="entry name" value="PROKAR_LIPOPROTEIN"/>
    <property type="match status" value="1"/>
</dbReference>
<name>A0AA42BI29_9GAMM</name>
<protein>
    <submittedName>
        <fullName evidence="1">DUF1615 domain-containing protein</fullName>
    </submittedName>
</protein>
<dbReference type="AlphaFoldDB" id="A0AA42BI29"/>
<dbReference type="Pfam" id="PF07759">
    <property type="entry name" value="DUF1615"/>
    <property type="match status" value="1"/>
</dbReference>